<proteinExistence type="predicted"/>
<organism evidence="2 3">
    <name type="scientific">Chryseobacterium taklimakanense</name>
    <dbReference type="NCBI Taxonomy" id="536441"/>
    <lineage>
        <taxon>Bacteria</taxon>
        <taxon>Pseudomonadati</taxon>
        <taxon>Bacteroidota</taxon>
        <taxon>Flavobacteriia</taxon>
        <taxon>Flavobacteriales</taxon>
        <taxon>Weeksellaceae</taxon>
        <taxon>Chryseobacterium group</taxon>
        <taxon>Chryseobacterium</taxon>
    </lineage>
</organism>
<feature type="transmembrane region" description="Helical" evidence="1">
    <location>
        <begin position="36"/>
        <end position="57"/>
    </location>
</feature>
<protein>
    <submittedName>
        <fullName evidence="2">DUF1294 domain-containing protein</fullName>
    </submittedName>
</protein>
<keyword evidence="1" id="KW-1133">Transmembrane helix</keyword>
<keyword evidence="1" id="KW-0812">Transmembrane</keyword>
<dbReference type="AlphaFoldDB" id="A0A3G8WNU0"/>
<keyword evidence="1" id="KW-0472">Membrane</keyword>
<gene>
    <name evidence="2" type="ORF">EIH08_10970</name>
</gene>
<dbReference type="Proteomes" id="UP000282297">
    <property type="component" value="Chromosome"/>
</dbReference>
<dbReference type="Pfam" id="PF06961">
    <property type="entry name" value="DUF1294"/>
    <property type="match status" value="1"/>
</dbReference>
<evidence type="ECO:0000313" key="3">
    <source>
        <dbReference type="Proteomes" id="UP000282297"/>
    </source>
</evidence>
<dbReference type="RefSeq" id="WP_124785282.1">
    <property type="nucleotide sequence ID" value="NZ_CP034171.1"/>
</dbReference>
<dbReference type="EMBL" id="CP034171">
    <property type="protein sequence ID" value="AZI21147.1"/>
    <property type="molecule type" value="Genomic_DNA"/>
</dbReference>
<accession>A0A3G8WNU0</accession>
<reference evidence="3" key="1">
    <citation type="submission" date="2018-11" db="EMBL/GenBank/DDBJ databases">
        <title>Proposal to divide the Flavobacteriaceae and reorganize its genera based on Amino Acid Identity values calculated from whole genome sequences.</title>
        <authorList>
            <person name="Nicholson A.C."/>
            <person name="Gulvik C.A."/>
            <person name="Whitney A.M."/>
            <person name="Humrighouse B.W."/>
            <person name="Bell M."/>
            <person name="Holmes B."/>
            <person name="Steigerwalt A.B."/>
            <person name="Villarma A."/>
            <person name="Sheth M."/>
            <person name="Batra D."/>
            <person name="Pryor J."/>
            <person name="Bernardet J.-F."/>
            <person name="Hugo C."/>
            <person name="Kampfer P."/>
            <person name="Newman J.D."/>
            <person name="McQuiston J.R."/>
        </authorList>
    </citation>
    <scope>NUCLEOTIDE SEQUENCE [LARGE SCALE GENOMIC DNA]</scope>
    <source>
        <strain evidence="3">H4753</strain>
    </source>
</reference>
<sequence>MGFVKERLITVNLLSFLLFGLDKSKARNSKRRISEFSLLIITLIGGTFGSVMGMLVFRHKISKYSFISMILLYSVIKIINFKQIY</sequence>
<evidence type="ECO:0000313" key="2">
    <source>
        <dbReference type="EMBL" id="AZI21147.1"/>
    </source>
</evidence>
<name>A0A3G8WNU0_9FLAO</name>
<dbReference type="InterPro" id="IPR010718">
    <property type="entry name" value="DUF1294"/>
</dbReference>
<evidence type="ECO:0000256" key="1">
    <source>
        <dbReference type="SAM" id="Phobius"/>
    </source>
</evidence>
<feature type="transmembrane region" description="Helical" evidence="1">
    <location>
        <begin position="64"/>
        <end position="81"/>
    </location>
</feature>